<accession>A0A8C5MZH6</accession>
<evidence type="ECO:0000256" key="6">
    <source>
        <dbReference type="ARBA" id="ARBA00022833"/>
    </source>
</evidence>
<feature type="compositionally biased region" description="Basic and acidic residues" evidence="12">
    <location>
        <begin position="228"/>
        <end position="238"/>
    </location>
</feature>
<evidence type="ECO:0000256" key="3">
    <source>
        <dbReference type="ARBA" id="ARBA00022723"/>
    </source>
</evidence>
<dbReference type="SMART" id="SM00355">
    <property type="entry name" value="ZnF_C2H2"/>
    <property type="match status" value="10"/>
</dbReference>
<organism evidence="14 15">
    <name type="scientific">Leptobrachium leishanense</name>
    <name type="common">Leishan spiny toad</name>
    <dbReference type="NCBI Taxonomy" id="445787"/>
    <lineage>
        <taxon>Eukaryota</taxon>
        <taxon>Metazoa</taxon>
        <taxon>Chordata</taxon>
        <taxon>Craniata</taxon>
        <taxon>Vertebrata</taxon>
        <taxon>Euteleostomi</taxon>
        <taxon>Amphibia</taxon>
        <taxon>Batrachia</taxon>
        <taxon>Anura</taxon>
        <taxon>Pelobatoidea</taxon>
        <taxon>Megophryidae</taxon>
        <taxon>Leptobrachium</taxon>
    </lineage>
</organism>
<dbReference type="InterPro" id="IPR001909">
    <property type="entry name" value="KRAB"/>
</dbReference>
<keyword evidence="7" id="KW-0805">Transcription regulation</keyword>
<dbReference type="FunFam" id="3.30.160.60:FF:000383">
    <property type="entry name" value="Uncharacterized protein"/>
    <property type="match status" value="2"/>
</dbReference>
<evidence type="ECO:0000313" key="15">
    <source>
        <dbReference type="Proteomes" id="UP000694569"/>
    </source>
</evidence>
<dbReference type="FunFam" id="3.30.160.60:FF:000557">
    <property type="entry name" value="zinc finger and SCAN domain-containing protein 29"/>
    <property type="match status" value="1"/>
</dbReference>
<feature type="region of interest" description="Disordered" evidence="12">
    <location>
        <begin position="212"/>
        <end position="274"/>
    </location>
</feature>
<name>A0A8C5MZH6_9ANUR</name>
<evidence type="ECO:0000256" key="7">
    <source>
        <dbReference type="ARBA" id="ARBA00023015"/>
    </source>
</evidence>
<evidence type="ECO:0000259" key="13">
    <source>
        <dbReference type="PROSITE" id="PS50157"/>
    </source>
</evidence>
<dbReference type="SUPFAM" id="SSF57667">
    <property type="entry name" value="beta-beta-alpha zinc fingers"/>
    <property type="match status" value="6"/>
</dbReference>
<protein>
    <recommendedName>
        <fullName evidence="13">C2H2-type domain-containing protein</fullName>
    </recommendedName>
</protein>
<evidence type="ECO:0000256" key="9">
    <source>
        <dbReference type="ARBA" id="ARBA00023163"/>
    </source>
</evidence>
<evidence type="ECO:0000256" key="2">
    <source>
        <dbReference type="ARBA" id="ARBA00006991"/>
    </source>
</evidence>
<dbReference type="InterPro" id="IPR036236">
    <property type="entry name" value="Znf_C2H2_sf"/>
</dbReference>
<evidence type="ECO:0000256" key="11">
    <source>
        <dbReference type="PROSITE-ProRule" id="PRU00042"/>
    </source>
</evidence>
<feature type="domain" description="C2H2-type" evidence="13">
    <location>
        <begin position="582"/>
        <end position="609"/>
    </location>
</feature>
<keyword evidence="3" id="KW-0479">Metal-binding</keyword>
<keyword evidence="4" id="KW-0677">Repeat</keyword>
<dbReference type="FunFam" id="3.30.160.60:FF:000739">
    <property type="entry name" value="Zgc:171418 protein"/>
    <property type="match status" value="1"/>
</dbReference>
<dbReference type="FunFam" id="3.30.160.60:FF:002063">
    <property type="entry name" value="RB associated KRAB zinc finger"/>
    <property type="match status" value="1"/>
</dbReference>
<dbReference type="GO" id="GO:0008270">
    <property type="term" value="F:zinc ion binding"/>
    <property type="evidence" value="ECO:0007669"/>
    <property type="project" value="UniProtKB-KW"/>
</dbReference>
<dbReference type="InterPro" id="IPR013087">
    <property type="entry name" value="Znf_C2H2_type"/>
</dbReference>
<dbReference type="InterPro" id="IPR050527">
    <property type="entry name" value="Snail/Krueppel_Znf"/>
</dbReference>
<dbReference type="CDD" id="cd07765">
    <property type="entry name" value="KRAB_A-box"/>
    <property type="match status" value="1"/>
</dbReference>
<dbReference type="GO" id="GO:0005634">
    <property type="term" value="C:nucleus"/>
    <property type="evidence" value="ECO:0007669"/>
    <property type="project" value="UniProtKB-SubCell"/>
</dbReference>
<dbReference type="PROSITE" id="PS50157">
    <property type="entry name" value="ZINC_FINGER_C2H2_2"/>
    <property type="match status" value="10"/>
</dbReference>
<proteinExistence type="inferred from homology"/>
<dbReference type="InterPro" id="IPR036051">
    <property type="entry name" value="KRAB_dom_sf"/>
</dbReference>
<feature type="domain" description="C2H2-type" evidence="13">
    <location>
        <begin position="386"/>
        <end position="413"/>
    </location>
</feature>
<keyword evidence="6" id="KW-0862">Zinc</keyword>
<evidence type="ECO:0000256" key="5">
    <source>
        <dbReference type="ARBA" id="ARBA00022771"/>
    </source>
</evidence>
<dbReference type="FunFam" id="3.30.160.60:FF:001532">
    <property type="entry name" value="Zinc finger protein 483"/>
    <property type="match status" value="1"/>
</dbReference>
<dbReference type="SUPFAM" id="SSF109640">
    <property type="entry name" value="KRAB domain (Kruppel-associated box)"/>
    <property type="match status" value="1"/>
</dbReference>
<comment type="subcellular location">
    <subcellularLocation>
        <location evidence="1">Nucleus</location>
    </subcellularLocation>
</comment>
<evidence type="ECO:0000256" key="10">
    <source>
        <dbReference type="ARBA" id="ARBA00023242"/>
    </source>
</evidence>
<feature type="domain" description="C2H2-type" evidence="13">
    <location>
        <begin position="554"/>
        <end position="581"/>
    </location>
</feature>
<keyword evidence="15" id="KW-1185">Reference proteome</keyword>
<feature type="domain" description="C2H2-type" evidence="13">
    <location>
        <begin position="414"/>
        <end position="441"/>
    </location>
</feature>
<reference evidence="14" key="2">
    <citation type="submission" date="2025-09" db="UniProtKB">
        <authorList>
            <consortium name="Ensembl"/>
        </authorList>
    </citation>
    <scope>IDENTIFICATION</scope>
</reference>
<dbReference type="Gene3D" id="3.30.160.60">
    <property type="entry name" value="Classic Zinc Finger"/>
    <property type="match status" value="10"/>
</dbReference>
<evidence type="ECO:0000313" key="14">
    <source>
        <dbReference type="Ensembl" id="ENSLLEP00000022050.1"/>
    </source>
</evidence>
<keyword evidence="5 11" id="KW-0863">Zinc-finger</keyword>
<evidence type="ECO:0000256" key="4">
    <source>
        <dbReference type="ARBA" id="ARBA00022737"/>
    </source>
</evidence>
<comment type="similarity">
    <text evidence="2">Belongs to the krueppel C2H2-type zinc-finger protein family.</text>
</comment>
<dbReference type="GO" id="GO:0000981">
    <property type="term" value="F:DNA-binding transcription factor activity, RNA polymerase II-specific"/>
    <property type="evidence" value="ECO:0007669"/>
    <property type="project" value="TreeGrafter"/>
</dbReference>
<keyword evidence="9" id="KW-0804">Transcription</keyword>
<feature type="compositionally biased region" description="Polar residues" evidence="12">
    <location>
        <begin position="215"/>
        <end position="227"/>
    </location>
</feature>
<evidence type="ECO:0000256" key="8">
    <source>
        <dbReference type="ARBA" id="ARBA00023125"/>
    </source>
</evidence>
<dbReference type="FunFam" id="3.30.160.60:FF:001442">
    <property type="entry name" value="zinc finger protein 696"/>
    <property type="match status" value="1"/>
</dbReference>
<dbReference type="AlphaFoldDB" id="A0A8C5MZH6"/>
<dbReference type="PROSITE" id="PS00028">
    <property type="entry name" value="ZINC_FINGER_C2H2_1"/>
    <property type="match status" value="10"/>
</dbReference>
<sequence>MIMNKAKARDPLSQRILDLTLEMIFLLTGEDHMVVKIQEMVTDNSSRQISNGHLRTQSLNTEPPPHSGIHGQNNEKILELTNKIIRLLTEEVPIRCEDVAVYLSMEEWEYVEGHKDFYEVMLEKHQPIIAFDNSVSGELHTPVSFSYCGTENKTKSEVKYLNKTTTKRRVESATYTDQESPTTQWTEYSPTATKEELDSCGEVNLTVGVIDKPSENTQTGSSSIYTRTESDSHGEGDILHPNMYPLTEDTQSEDPSTDIKESPTYEKGNFTDINKPTEHTQTEWSHDNSGEYLKGNTNLLKINDSESLIESRKSDQSIYSTDLINHESVSKDHAAVSFEMGKVSCSESAHDVIYREEPFFSTAYGENSTSTSALTHQQLHIEGDTFSCPECGKCFIDSIALKTHQRIHTQEKKFKCNECGKCFAQAANLATHAIIHTGEKPFKCPDCGKCFAQSSTLVAHKMIHTGVKTFNCPECEKCFTQSSSFSRHKKIHTGDKPFKCTECGNCFAQASSFAAHKRTHTGEKPFKCTECGNCFSRGSSLARHKMVHTGEKPFKCPECGKSFIEDSDLTKHKRSHTGEKPFKCSECGKCFIQASYLTAHKMIHTGEKTFKCPECEKCFTVASDFKKHKRLHTGEKPFKCSECGKCFALSSYLINHKKIHPRQKSFQYF</sequence>
<keyword evidence="10" id="KW-0539">Nucleus</keyword>
<feature type="domain" description="C2H2-type" evidence="13">
    <location>
        <begin position="498"/>
        <end position="525"/>
    </location>
</feature>
<dbReference type="Ensembl" id="ENSLLET00000022903.1">
    <property type="protein sequence ID" value="ENSLLEP00000022050.1"/>
    <property type="gene ID" value="ENSLLEG00000013972.1"/>
</dbReference>
<dbReference type="FunFam" id="3.30.160.60:FF:002343">
    <property type="entry name" value="Zinc finger protein 33A"/>
    <property type="match status" value="3"/>
</dbReference>
<feature type="domain" description="C2H2-type" evidence="13">
    <location>
        <begin position="470"/>
        <end position="497"/>
    </location>
</feature>
<feature type="domain" description="C2H2-type" evidence="13">
    <location>
        <begin position="526"/>
        <end position="553"/>
    </location>
</feature>
<dbReference type="GeneTree" id="ENSGT01150000286941"/>
<feature type="domain" description="C2H2-type" evidence="13">
    <location>
        <begin position="442"/>
        <end position="469"/>
    </location>
</feature>
<dbReference type="Proteomes" id="UP000694569">
    <property type="component" value="Unplaced"/>
</dbReference>
<keyword evidence="8" id="KW-0238">DNA-binding</keyword>
<reference evidence="14" key="1">
    <citation type="submission" date="2025-08" db="UniProtKB">
        <authorList>
            <consortium name="Ensembl"/>
        </authorList>
    </citation>
    <scope>IDENTIFICATION</scope>
</reference>
<evidence type="ECO:0000256" key="12">
    <source>
        <dbReference type="SAM" id="MobiDB-lite"/>
    </source>
</evidence>
<dbReference type="PANTHER" id="PTHR24388">
    <property type="entry name" value="ZINC FINGER PROTEIN"/>
    <property type="match status" value="1"/>
</dbReference>
<feature type="domain" description="C2H2-type" evidence="13">
    <location>
        <begin position="610"/>
        <end position="637"/>
    </location>
</feature>
<evidence type="ECO:0000256" key="1">
    <source>
        <dbReference type="ARBA" id="ARBA00004123"/>
    </source>
</evidence>
<dbReference type="PANTHER" id="PTHR24388:SF96">
    <property type="entry name" value="GENE, 32687-RELATED"/>
    <property type="match status" value="1"/>
</dbReference>
<dbReference type="GO" id="GO:0000978">
    <property type="term" value="F:RNA polymerase II cis-regulatory region sequence-specific DNA binding"/>
    <property type="evidence" value="ECO:0007669"/>
    <property type="project" value="TreeGrafter"/>
</dbReference>
<feature type="domain" description="C2H2-type" evidence="13">
    <location>
        <begin position="638"/>
        <end position="665"/>
    </location>
</feature>
<dbReference type="Pfam" id="PF00096">
    <property type="entry name" value="zf-C2H2"/>
    <property type="match status" value="10"/>
</dbReference>